<dbReference type="PANTHER" id="PTHR34580:SF3">
    <property type="entry name" value="PROTEIN PAFB"/>
    <property type="match status" value="1"/>
</dbReference>
<dbReference type="GO" id="GO:0003677">
    <property type="term" value="F:DNA binding"/>
    <property type="evidence" value="ECO:0007669"/>
    <property type="project" value="UniProtKB-KW"/>
</dbReference>
<dbReference type="InterPro" id="IPR013196">
    <property type="entry name" value="HTH_11"/>
</dbReference>
<sequence length="329" mass="36902">MSKADTMLSILWLLRSGRKMTARQLSDELEVHIRTVYRCIDSLCASGAPIMAESGPNGGFQIIGRFADTPLMFDSEEQKALMQASVFAEAAGYPFTEALSRAVDKLKLYTNEEQSEYLHRHSLGLSVISPPLASHKVSILQELEEACARGQSVMMDYDKGRGPAVSREYDPYGIIHWKGNWYTVGFCQLRQSLRSFRVDRISRITPAGNRFERPADFSAKDYLMGQLLPDSLGTEELTEVKVRAHEQVLNELQRHWLFGHSLVERSEEEALFRLGTSSLLSYVPYFLLPYGKALTVLEPNSLIEKLAEVSGSLSVHYGAILKNTTESKG</sequence>
<gene>
    <name evidence="3" type="ORF">DFP97_104212</name>
</gene>
<dbReference type="PROSITE" id="PS52050">
    <property type="entry name" value="WYL"/>
    <property type="match status" value="1"/>
</dbReference>
<dbReference type="Pfam" id="PF13280">
    <property type="entry name" value="WYL"/>
    <property type="match status" value="1"/>
</dbReference>
<evidence type="ECO:0000259" key="1">
    <source>
        <dbReference type="Pfam" id="PF08279"/>
    </source>
</evidence>
<organism evidence="3 4">
    <name type="scientific">Paenibacillus prosopidis</name>
    <dbReference type="NCBI Taxonomy" id="630520"/>
    <lineage>
        <taxon>Bacteria</taxon>
        <taxon>Bacillati</taxon>
        <taxon>Bacillota</taxon>
        <taxon>Bacilli</taxon>
        <taxon>Bacillales</taxon>
        <taxon>Paenibacillaceae</taxon>
        <taxon>Paenibacillus</taxon>
    </lineage>
</organism>
<dbReference type="InterPro" id="IPR036388">
    <property type="entry name" value="WH-like_DNA-bd_sf"/>
</dbReference>
<feature type="domain" description="Helix-turn-helix type 11" evidence="1">
    <location>
        <begin position="8"/>
        <end position="59"/>
    </location>
</feature>
<feature type="domain" description="WYL" evidence="2">
    <location>
        <begin position="139"/>
        <end position="205"/>
    </location>
</feature>
<comment type="caution">
    <text evidence="3">The sequence shown here is derived from an EMBL/GenBank/DDBJ whole genome shotgun (WGS) entry which is preliminary data.</text>
</comment>
<dbReference type="OrthoDB" id="9767131at2"/>
<evidence type="ECO:0000259" key="2">
    <source>
        <dbReference type="Pfam" id="PF13280"/>
    </source>
</evidence>
<reference evidence="3 4" key="1">
    <citation type="submission" date="2018-07" db="EMBL/GenBank/DDBJ databases">
        <title>Genomic Encyclopedia of Type Strains, Phase III (KMG-III): the genomes of soil and plant-associated and newly described type strains.</title>
        <authorList>
            <person name="Whitman W."/>
        </authorList>
    </citation>
    <scope>NUCLEOTIDE SEQUENCE [LARGE SCALE GENOMIC DNA]</scope>
    <source>
        <strain evidence="3 4">CECT 7506</strain>
    </source>
</reference>
<keyword evidence="4" id="KW-1185">Reference proteome</keyword>
<dbReference type="PANTHER" id="PTHR34580">
    <property type="match status" value="1"/>
</dbReference>
<dbReference type="AlphaFoldDB" id="A0A368W5L2"/>
<dbReference type="InterPro" id="IPR051534">
    <property type="entry name" value="CBASS_pafABC_assoc_protein"/>
</dbReference>
<protein>
    <submittedName>
        <fullName evidence="3">Putative DNA-binding transcriptional regulator YafY</fullName>
    </submittedName>
</protein>
<dbReference type="SUPFAM" id="SSF46785">
    <property type="entry name" value="Winged helix' DNA-binding domain"/>
    <property type="match status" value="1"/>
</dbReference>
<accession>A0A368W5L2</accession>
<dbReference type="RefSeq" id="WP_114379462.1">
    <property type="nucleotide sequence ID" value="NZ_QPJD01000004.1"/>
</dbReference>
<name>A0A368W5L2_9BACL</name>
<dbReference type="InterPro" id="IPR036390">
    <property type="entry name" value="WH_DNA-bd_sf"/>
</dbReference>
<evidence type="ECO:0000313" key="4">
    <source>
        <dbReference type="Proteomes" id="UP000252415"/>
    </source>
</evidence>
<evidence type="ECO:0000313" key="3">
    <source>
        <dbReference type="EMBL" id="RCW49554.1"/>
    </source>
</evidence>
<dbReference type="Proteomes" id="UP000252415">
    <property type="component" value="Unassembled WGS sequence"/>
</dbReference>
<dbReference type="Gene3D" id="1.10.10.10">
    <property type="entry name" value="Winged helix-like DNA-binding domain superfamily/Winged helix DNA-binding domain"/>
    <property type="match status" value="1"/>
</dbReference>
<dbReference type="Pfam" id="PF08279">
    <property type="entry name" value="HTH_11"/>
    <property type="match status" value="1"/>
</dbReference>
<dbReference type="EMBL" id="QPJD01000004">
    <property type="protein sequence ID" value="RCW49554.1"/>
    <property type="molecule type" value="Genomic_DNA"/>
</dbReference>
<proteinExistence type="predicted"/>
<dbReference type="InterPro" id="IPR026881">
    <property type="entry name" value="WYL_dom"/>
</dbReference>
<keyword evidence="3" id="KW-0238">DNA-binding</keyword>